<proteinExistence type="predicted"/>
<evidence type="ECO:0000313" key="5">
    <source>
        <dbReference type="Proteomes" id="UP000192738"/>
    </source>
</evidence>
<protein>
    <submittedName>
        <fullName evidence="4">NADPH-dependent FMN reductase</fullName>
    </submittedName>
</protein>
<sequence>MKKILVLCGSGRRHGNSEKLADAFIEGAALHNEITKITLVNKKIAPCSNCNYCQDHNGECAIQDDMQKIITALQNHEILVFCSPVYYLGFSAQLKTVIDRTYAESAIGRKIQSTILLSVAGKKDSFVSDCMINAYQQLCNYLGFKNIGIISAKGFENPNDIENSSMLIDALELGKSII</sequence>
<keyword evidence="1" id="KW-0285">Flavoprotein</keyword>
<keyword evidence="5" id="KW-1185">Reference proteome</keyword>
<dbReference type="SUPFAM" id="SSF52218">
    <property type="entry name" value="Flavoproteins"/>
    <property type="match status" value="1"/>
</dbReference>
<dbReference type="OrthoDB" id="9805976at2"/>
<dbReference type="EMBL" id="FWXI01000019">
    <property type="protein sequence ID" value="SMD02514.1"/>
    <property type="molecule type" value="Genomic_DNA"/>
</dbReference>
<dbReference type="GO" id="GO:0016491">
    <property type="term" value="F:oxidoreductase activity"/>
    <property type="evidence" value="ECO:0007669"/>
    <property type="project" value="InterPro"/>
</dbReference>
<dbReference type="PANTHER" id="PTHR43278">
    <property type="entry name" value="NAD(P)H-DEPENDENT FMN-CONTAINING OXIDOREDUCTASE YWQN-RELATED"/>
    <property type="match status" value="1"/>
</dbReference>
<dbReference type="AlphaFoldDB" id="A0A1W2DYD4"/>
<dbReference type="InterPro" id="IPR005025">
    <property type="entry name" value="FMN_Rdtase-like_dom"/>
</dbReference>
<dbReference type="InterPro" id="IPR029039">
    <property type="entry name" value="Flavoprotein-like_sf"/>
</dbReference>
<dbReference type="RefSeq" id="WP_084577390.1">
    <property type="nucleotide sequence ID" value="NZ_CP155572.1"/>
</dbReference>
<accession>A0A1W2DYD4</accession>
<dbReference type="Gene3D" id="3.40.50.360">
    <property type="match status" value="1"/>
</dbReference>
<evidence type="ECO:0000313" key="4">
    <source>
        <dbReference type="EMBL" id="SMD02514.1"/>
    </source>
</evidence>
<dbReference type="STRING" id="112901.SAMN04488500_1193"/>
<feature type="domain" description="NADPH-dependent FMN reductase-like" evidence="3">
    <location>
        <begin position="3"/>
        <end position="110"/>
    </location>
</feature>
<dbReference type="Pfam" id="PF03358">
    <property type="entry name" value="FMN_red"/>
    <property type="match status" value="1"/>
</dbReference>
<dbReference type="InterPro" id="IPR051796">
    <property type="entry name" value="ISF_SsuE-like"/>
</dbReference>
<keyword evidence="2" id="KW-0288">FMN</keyword>
<evidence type="ECO:0000256" key="1">
    <source>
        <dbReference type="ARBA" id="ARBA00022630"/>
    </source>
</evidence>
<organism evidence="4 5">
    <name type="scientific">Sporomusa malonica</name>
    <dbReference type="NCBI Taxonomy" id="112901"/>
    <lineage>
        <taxon>Bacteria</taxon>
        <taxon>Bacillati</taxon>
        <taxon>Bacillota</taxon>
        <taxon>Negativicutes</taxon>
        <taxon>Selenomonadales</taxon>
        <taxon>Sporomusaceae</taxon>
        <taxon>Sporomusa</taxon>
    </lineage>
</organism>
<reference evidence="4 5" key="1">
    <citation type="submission" date="2017-04" db="EMBL/GenBank/DDBJ databases">
        <authorList>
            <person name="Afonso C.L."/>
            <person name="Miller P.J."/>
            <person name="Scott M.A."/>
            <person name="Spackman E."/>
            <person name="Goraichik I."/>
            <person name="Dimitrov K.M."/>
            <person name="Suarez D.L."/>
            <person name="Swayne D.E."/>
        </authorList>
    </citation>
    <scope>NUCLEOTIDE SEQUENCE [LARGE SCALE GENOMIC DNA]</scope>
    <source>
        <strain evidence="4 5">DSM 5090</strain>
    </source>
</reference>
<gene>
    <name evidence="4" type="ORF">SAMN04488500_1193</name>
</gene>
<evidence type="ECO:0000256" key="2">
    <source>
        <dbReference type="ARBA" id="ARBA00022643"/>
    </source>
</evidence>
<dbReference type="Proteomes" id="UP000192738">
    <property type="component" value="Unassembled WGS sequence"/>
</dbReference>
<dbReference type="PANTHER" id="PTHR43278:SF4">
    <property type="entry name" value="NAD(P)H-DEPENDENT FMN-CONTAINING OXIDOREDUCTASE YWQN-RELATED"/>
    <property type="match status" value="1"/>
</dbReference>
<name>A0A1W2DYD4_9FIRM</name>
<evidence type="ECO:0000259" key="3">
    <source>
        <dbReference type="Pfam" id="PF03358"/>
    </source>
</evidence>